<evidence type="ECO:0000313" key="2">
    <source>
        <dbReference type="Proteomes" id="UP001595629"/>
    </source>
</evidence>
<keyword evidence="2" id="KW-1185">Reference proteome</keyword>
<dbReference type="Gene3D" id="1.25.10.10">
    <property type="entry name" value="Leucine-rich Repeat Variant"/>
    <property type="match status" value="1"/>
</dbReference>
<dbReference type="SUPFAM" id="SSF48371">
    <property type="entry name" value="ARM repeat"/>
    <property type="match status" value="1"/>
</dbReference>
<dbReference type="RefSeq" id="WP_386734527.1">
    <property type="nucleotide sequence ID" value="NZ_JBHRXI010000004.1"/>
</dbReference>
<evidence type="ECO:0008006" key="3">
    <source>
        <dbReference type="Google" id="ProtNLM"/>
    </source>
</evidence>
<reference evidence="2" key="1">
    <citation type="journal article" date="2019" name="Int. J. Syst. Evol. Microbiol.">
        <title>The Global Catalogue of Microorganisms (GCM) 10K type strain sequencing project: providing services to taxonomists for standard genome sequencing and annotation.</title>
        <authorList>
            <consortium name="The Broad Institute Genomics Platform"/>
            <consortium name="The Broad Institute Genome Sequencing Center for Infectious Disease"/>
            <person name="Wu L."/>
            <person name="Ma J."/>
        </authorList>
    </citation>
    <scope>NUCLEOTIDE SEQUENCE [LARGE SCALE GENOMIC DNA]</scope>
    <source>
        <strain evidence="2">KCTC 42911</strain>
    </source>
</reference>
<dbReference type="InterPro" id="IPR011989">
    <property type="entry name" value="ARM-like"/>
</dbReference>
<gene>
    <name evidence="1" type="ORF">ACFORG_06270</name>
</gene>
<organism evidence="1 2">
    <name type="scientific">Lutimaribacter marinistellae</name>
    <dbReference type="NCBI Taxonomy" id="1820329"/>
    <lineage>
        <taxon>Bacteria</taxon>
        <taxon>Pseudomonadati</taxon>
        <taxon>Pseudomonadota</taxon>
        <taxon>Alphaproteobacteria</taxon>
        <taxon>Rhodobacterales</taxon>
        <taxon>Roseobacteraceae</taxon>
        <taxon>Lutimaribacter</taxon>
    </lineage>
</organism>
<dbReference type="EMBL" id="JBHRXI010000004">
    <property type="protein sequence ID" value="MFC3613358.1"/>
    <property type="molecule type" value="Genomic_DNA"/>
</dbReference>
<sequence>MSERFADMLSGGHPNSLGRTVEVVETVLVEPARIDELFNCYRSSDEVVRLRVSNALRRVQAERPDLILPLMDQLIDEIGNLDQPSAQWTLPKLFEGAQADLTPKQALAALTLVKRNLAQHDDWIVLNNSIEYLARLARTDPDLADWLRPHLTRLACDTRKSVAKRASRHLDALSRG</sequence>
<dbReference type="Proteomes" id="UP001595629">
    <property type="component" value="Unassembled WGS sequence"/>
</dbReference>
<evidence type="ECO:0000313" key="1">
    <source>
        <dbReference type="EMBL" id="MFC3613358.1"/>
    </source>
</evidence>
<name>A0ABV7TGY9_9RHOB</name>
<protein>
    <recommendedName>
        <fullName evidence="3">HEAT repeat domain-containing protein</fullName>
    </recommendedName>
</protein>
<comment type="caution">
    <text evidence="1">The sequence shown here is derived from an EMBL/GenBank/DDBJ whole genome shotgun (WGS) entry which is preliminary data.</text>
</comment>
<dbReference type="InterPro" id="IPR016024">
    <property type="entry name" value="ARM-type_fold"/>
</dbReference>
<accession>A0ABV7TGY9</accession>
<proteinExistence type="predicted"/>